<reference evidence="2" key="1">
    <citation type="submission" date="2017-08" db="EMBL/GenBank/DDBJ databases">
        <authorList>
            <person name="Polle J.E."/>
            <person name="Barry K."/>
            <person name="Cushman J."/>
            <person name="Schmutz J."/>
            <person name="Tran D."/>
            <person name="Hathwaick L.T."/>
            <person name="Yim W.C."/>
            <person name="Jenkins J."/>
            <person name="Mckie-Krisberg Z.M."/>
            <person name="Prochnik S."/>
            <person name="Lindquist E."/>
            <person name="Dockter R.B."/>
            <person name="Adam C."/>
            <person name="Molina H."/>
            <person name="Bunkerborg J."/>
            <person name="Jin E."/>
            <person name="Buchheim M."/>
            <person name="Magnuson J."/>
        </authorList>
    </citation>
    <scope>NUCLEOTIDE SEQUENCE</scope>
    <source>
        <strain evidence="2">CCAP 19/18</strain>
    </source>
</reference>
<dbReference type="Proteomes" id="UP000815325">
    <property type="component" value="Unassembled WGS sequence"/>
</dbReference>
<dbReference type="EMBL" id="MU069960">
    <property type="protein sequence ID" value="KAF5831288.1"/>
    <property type="molecule type" value="Genomic_DNA"/>
</dbReference>
<keyword evidence="3" id="KW-1185">Reference proteome</keyword>
<proteinExistence type="predicted"/>
<organism evidence="2 3">
    <name type="scientific">Dunaliella salina</name>
    <name type="common">Green alga</name>
    <name type="synonym">Protococcus salinus</name>
    <dbReference type="NCBI Taxonomy" id="3046"/>
    <lineage>
        <taxon>Eukaryota</taxon>
        <taxon>Viridiplantae</taxon>
        <taxon>Chlorophyta</taxon>
        <taxon>core chlorophytes</taxon>
        <taxon>Chlorophyceae</taxon>
        <taxon>CS clade</taxon>
        <taxon>Chlamydomonadales</taxon>
        <taxon>Dunaliellaceae</taxon>
        <taxon>Dunaliella</taxon>
    </lineage>
</organism>
<name>A0ABQ7G9L1_DUNSA</name>
<feature type="region of interest" description="Disordered" evidence="1">
    <location>
        <begin position="1"/>
        <end position="173"/>
    </location>
</feature>
<evidence type="ECO:0008006" key="4">
    <source>
        <dbReference type="Google" id="ProtNLM"/>
    </source>
</evidence>
<evidence type="ECO:0000313" key="3">
    <source>
        <dbReference type="Proteomes" id="UP000815325"/>
    </source>
</evidence>
<feature type="compositionally biased region" description="Polar residues" evidence="1">
    <location>
        <begin position="52"/>
        <end position="66"/>
    </location>
</feature>
<feature type="compositionally biased region" description="Polar residues" evidence="1">
    <location>
        <begin position="1"/>
        <end position="11"/>
    </location>
</feature>
<protein>
    <recommendedName>
        <fullName evidence="4">Encoded protein</fullName>
    </recommendedName>
</protein>
<sequence length="173" mass="18230">MENLPMTSGRVTRSRAKQLEGGMTPSGPATAPRTGAKGTPSAAATPQVLFQDVTNTARKQPASSRKTQQEKLSKEPAASEGTDSDFTACSTETVKGSLNGQASGADEEQQAGTPAALPEAEAQAFDHQGTQEQQVQQPMEAPQPAVTPEHAPQQLTHMCQTASKAEQAQVWKF</sequence>
<feature type="compositionally biased region" description="Polar residues" evidence="1">
    <location>
        <begin position="153"/>
        <end position="166"/>
    </location>
</feature>
<accession>A0ABQ7G9L1</accession>
<comment type="caution">
    <text evidence="2">The sequence shown here is derived from an EMBL/GenBank/DDBJ whole genome shotgun (WGS) entry which is preliminary data.</text>
</comment>
<gene>
    <name evidence="2" type="ORF">DUNSADRAFT_13344</name>
</gene>
<feature type="compositionally biased region" description="Polar residues" evidence="1">
    <location>
        <begin position="84"/>
        <end position="102"/>
    </location>
</feature>
<evidence type="ECO:0000256" key="1">
    <source>
        <dbReference type="SAM" id="MobiDB-lite"/>
    </source>
</evidence>
<evidence type="ECO:0000313" key="2">
    <source>
        <dbReference type="EMBL" id="KAF5831288.1"/>
    </source>
</evidence>
<feature type="compositionally biased region" description="Polar residues" evidence="1">
    <location>
        <begin position="128"/>
        <end position="137"/>
    </location>
</feature>